<dbReference type="EMBL" id="MAVT02000154">
    <property type="protein sequence ID" value="POS78859.1"/>
    <property type="molecule type" value="Genomic_DNA"/>
</dbReference>
<organism evidence="1 2">
    <name type="scientific">Diaporthe helianthi</name>
    <dbReference type="NCBI Taxonomy" id="158607"/>
    <lineage>
        <taxon>Eukaryota</taxon>
        <taxon>Fungi</taxon>
        <taxon>Dikarya</taxon>
        <taxon>Ascomycota</taxon>
        <taxon>Pezizomycotina</taxon>
        <taxon>Sordariomycetes</taxon>
        <taxon>Sordariomycetidae</taxon>
        <taxon>Diaporthales</taxon>
        <taxon>Diaporthaceae</taxon>
        <taxon>Diaporthe</taxon>
    </lineage>
</organism>
<proteinExistence type="predicted"/>
<gene>
    <name evidence="1" type="ORF">DHEL01_v202735</name>
</gene>
<evidence type="ECO:0000313" key="2">
    <source>
        <dbReference type="Proteomes" id="UP000094444"/>
    </source>
</evidence>
<accession>A0A2P5I8M6</accession>
<comment type="caution">
    <text evidence="1">The sequence shown here is derived from an EMBL/GenBank/DDBJ whole genome shotgun (WGS) entry which is preliminary data.</text>
</comment>
<name>A0A2P5I8M6_DIAHE</name>
<keyword evidence="2" id="KW-1185">Reference proteome</keyword>
<protein>
    <submittedName>
        <fullName evidence="1">Uncharacterized protein</fullName>
    </submittedName>
</protein>
<reference evidence="1" key="1">
    <citation type="submission" date="2017-09" db="EMBL/GenBank/DDBJ databases">
        <title>Polyketide synthases of a Diaporthe helianthi virulent isolate.</title>
        <authorList>
            <person name="Baroncelli R."/>
        </authorList>
    </citation>
    <scope>NUCLEOTIDE SEQUENCE [LARGE SCALE GENOMIC DNA]</scope>
    <source>
        <strain evidence="1">7/96</strain>
    </source>
</reference>
<evidence type="ECO:0000313" key="1">
    <source>
        <dbReference type="EMBL" id="POS78859.1"/>
    </source>
</evidence>
<dbReference type="Proteomes" id="UP000094444">
    <property type="component" value="Unassembled WGS sequence"/>
</dbReference>
<dbReference type="AlphaFoldDB" id="A0A2P5I8M6"/>
<dbReference type="InParanoid" id="A0A2P5I8M6"/>
<sequence>MATSHPILLPVDFSHLGILRSSFKNFFTDVFDVLVQFGTVDSQNSNPANNASEQSSEIQAAFDPEFDLLSTI</sequence>